<gene>
    <name evidence="7" type="ORF">PSON_ATCC_30995.1.T0210023</name>
</gene>
<dbReference type="PANTHER" id="PTHR23354">
    <property type="entry name" value="NUCLEOLAR PROTEIN 7/ESTROGEN RECEPTOR COACTIVATOR-RELATED"/>
    <property type="match status" value="1"/>
</dbReference>
<evidence type="ECO:0000313" key="7">
    <source>
        <dbReference type="EMBL" id="CAD8065891.1"/>
    </source>
</evidence>
<name>A0A8S1LH91_9CILI</name>
<sequence>MGNCVQERKPQHTLFDAQELKKLNEVFDHYCDLQTETRKNRHLTQQSFEEIFIENPDFGRKLFRFLEVYGQKEKYIHRDVLFYILEVLLKDASSVNQLKNLNKVELFSLISLKSCQYVKNKEELHSFKITYLDAITIINDILKIRLQGDNFQNIDEKASRALLDSLFKSENGIIDWFELIKQLRLRLGGLSGVIKQYIKIKFFLLEKSLEIPQMNTTSYLLNEDLIFQLQLSAHETKLKGAIKLELLYSNLVHNGGFRQMANNIIQSGLPTVILLQHEELYEALHDKSNIQKTYTFGAISNQRWFDTALPQGDNKDCIFSLYPQFVVYQPKRDRTAKKNFCYLNTKDISMPQGIGFGFDENKFRIWIDKDYNKSTCSSEDLSYENGDLVHRHIKKLKIAIVEVWGIVHPAIEEQMDDHNIANAEPEFQQFEINNYEEVENQNLDSKADYYWANKQQEVKIETTATNTFYWNNAQTSKPTLQYNSNLTKSQPITNPYYNQGLQTEQQIADLLVGKNTTNYNQQQEVITQTTLTRRSNLQRPVLDFKQKTTYEPEIVPIRQDNISETKSQKHEVFGTNIIESSYPQQTNNEKVYSTNSSLTQSKGRKTADQIIQDYESRKSKRNY</sequence>
<evidence type="ECO:0000256" key="4">
    <source>
        <dbReference type="ARBA" id="ARBA00040604"/>
    </source>
</evidence>
<dbReference type="AlphaFoldDB" id="A0A8S1LH91"/>
<keyword evidence="3" id="KW-0496">Mitochondrion</keyword>
<dbReference type="EMBL" id="CAJJDN010000021">
    <property type="protein sequence ID" value="CAD8065891.1"/>
    <property type="molecule type" value="Genomic_DNA"/>
</dbReference>
<organism evidence="7 8">
    <name type="scientific">Paramecium sonneborni</name>
    <dbReference type="NCBI Taxonomy" id="65129"/>
    <lineage>
        <taxon>Eukaryota</taxon>
        <taxon>Sar</taxon>
        <taxon>Alveolata</taxon>
        <taxon>Ciliophora</taxon>
        <taxon>Intramacronucleata</taxon>
        <taxon>Oligohymenophorea</taxon>
        <taxon>Peniculida</taxon>
        <taxon>Parameciidae</taxon>
        <taxon>Paramecium</taxon>
    </lineage>
</organism>
<comment type="caution">
    <text evidence="7">The sequence shown here is derived from an EMBL/GenBank/DDBJ whole genome shotgun (WGS) entry which is preliminary data.</text>
</comment>
<dbReference type="InterPro" id="IPR006571">
    <property type="entry name" value="TLDc_dom"/>
</dbReference>
<dbReference type="OrthoDB" id="289228at2759"/>
<dbReference type="GO" id="GO:0005739">
    <property type="term" value="C:mitochondrion"/>
    <property type="evidence" value="ECO:0007669"/>
    <property type="project" value="UniProtKB-SubCell"/>
</dbReference>
<evidence type="ECO:0000256" key="1">
    <source>
        <dbReference type="ARBA" id="ARBA00004173"/>
    </source>
</evidence>
<evidence type="ECO:0000256" key="2">
    <source>
        <dbReference type="ARBA" id="ARBA00009540"/>
    </source>
</evidence>
<evidence type="ECO:0000259" key="6">
    <source>
        <dbReference type="PROSITE" id="PS51886"/>
    </source>
</evidence>
<keyword evidence="8" id="KW-1185">Reference proteome</keyword>
<feature type="region of interest" description="Disordered" evidence="5">
    <location>
        <begin position="584"/>
        <end position="607"/>
    </location>
</feature>
<feature type="compositionally biased region" description="Polar residues" evidence="5">
    <location>
        <begin position="584"/>
        <end position="601"/>
    </location>
</feature>
<evidence type="ECO:0000256" key="3">
    <source>
        <dbReference type="ARBA" id="ARBA00023128"/>
    </source>
</evidence>
<comment type="subcellular location">
    <subcellularLocation>
        <location evidence="1">Mitochondrion</location>
    </subcellularLocation>
</comment>
<feature type="domain" description="TLDc" evidence="6">
    <location>
        <begin position="219"/>
        <end position="407"/>
    </location>
</feature>
<accession>A0A8S1LH91</accession>
<dbReference type="Proteomes" id="UP000692954">
    <property type="component" value="Unassembled WGS sequence"/>
</dbReference>
<protein>
    <recommendedName>
        <fullName evidence="4">Oxidation resistance protein 1</fullName>
    </recommendedName>
</protein>
<comment type="similarity">
    <text evidence="2">Belongs to the OXR1 family.</text>
</comment>
<dbReference type="Pfam" id="PF07534">
    <property type="entry name" value="TLD"/>
    <property type="match status" value="1"/>
</dbReference>
<evidence type="ECO:0000313" key="8">
    <source>
        <dbReference type="Proteomes" id="UP000692954"/>
    </source>
</evidence>
<proteinExistence type="inferred from homology"/>
<dbReference type="PROSITE" id="PS51886">
    <property type="entry name" value="TLDC"/>
    <property type="match status" value="1"/>
</dbReference>
<evidence type="ECO:0000256" key="5">
    <source>
        <dbReference type="SAM" id="MobiDB-lite"/>
    </source>
</evidence>
<reference evidence="7" key="1">
    <citation type="submission" date="2021-01" db="EMBL/GenBank/DDBJ databases">
        <authorList>
            <consortium name="Genoscope - CEA"/>
            <person name="William W."/>
        </authorList>
    </citation>
    <scope>NUCLEOTIDE SEQUENCE</scope>
</reference>
<dbReference type="SMART" id="SM00584">
    <property type="entry name" value="TLDc"/>
    <property type="match status" value="1"/>
</dbReference>
<dbReference type="PANTHER" id="PTHR23354:SF62">
    <property type="entry name" value="MUSTARD, ISOFORM V"/>
    <property type="match status" value="1"/>
</dbReference>